<dbReference type="InterPro" id="IPR001138">
    <property type="entry name" value="Zn2Cys6_DnaBD"/>
</dbReference>
<dbReference type="GO" id="GO:0000981">
    <property type="term" value="F:DNA-binding transcription factor activity, RNA polymerase II-specific"/>
    <property type="evidence" value="ECO:0007669"/>
    <property type="project" value="InterPro"/>
</dbReference>
<evidence type="ECO:0000313" key="5">
    <source>
        <dbReference type="Proteomes" id="UP000192596"/>
    </source>
</evidence>
<organism evidence="4 5">
    <name type="scientific">Cryoendolithus antarcticus</name>
    <dbReference type="NCBI Taxonomy" id="1507870"/>
    <lineage>
        <taxon>Eukaryota</taxon>
        <taxon>Fungi</taxon>
        <taxon>Dikarya</taxon>
        <taxon>Ascomycota</taxon>
        <taxon>Pezizomycotina</taxon>
        <taxon>Dothideomycetes</taxon>
        <taxon>Dothideomycetidae</taxon>
        <taxon>Cladosporiales</taxon>
        <taxon>Cladosporiaceae</taxon>
        <taxon>Cryoendolithus</taxon>
    </lineage>
</organism>
<feature type="region of interest" description="Disordered" evidence="2">
    <location>
        <begin position="219"/>
        <end position="257"/>
    </location>
</feature>
<name>A0A1V8T2P3_9PEZI</name>
<dbReference type="Proteomes" id="UP000192596">
    <property type="component" value="Unassembled WGS sequence"/>
</dbReference>
<sequence length="353" mass="39167">MPPLHILWSRPYSTRLIRIAIVRQTVKCQVNEKDAGTALVCPDKAAISEAAEPPNNNNLLRASKLGRSRCTMSDSRAVDVASWTDGEASSTVGALPEDESAGNRKRRHQGKQACQQCRRRKIKCDETRPKCRSCGKAKLPCEYELPAGQTRQQALVENQSKIQHELEAHASLISTLRTLPADAAAEVLTRLRDGQYDGILVGRRESLDGTEVQQTTYPWEYPTDDAEDDASGEEEEEAYSDNAASLPHSYTQSVGQSMELSSSQQSGQMSAMSFAAMPQMDQSLPYPGYYAPYVAYQNPAVGQQTFEMGMPGEQLQQSQMNMSQQATQQFHMGPPVEENRSLTDQRPKRAPHR</sequence>
<feature type="compositionally biased region" description="Basic and acidic residues" evidence="2">
    <location>
        <begin position="337"/>
        <end position="347"/>
    </location>
</feature>
<protein>
    <recommendedName>
        <fullName evidence="3">Zn(2)-C6 fungal-type domain-containing protein</fullName>
    </recommendedName>
</protein>
<dbReference type="Pfam" id="PF00172">
    <property type="entry name" value="Zn_clus"/>
    <property type="match status" value="1"/>
</dbReference>
<feature type="domain" description="Zn(2)-C6 fungal-type" evidence="3">
    <location>
        <begin position="113"/>
        <end position="143"/>
    </location>
</feature>
<proteinExistence type="predicted"/>
<dbReference type="EMBL" id="NAJO01000018">
    <property type="protein sequence ID" value="OQO05686.1"/>
    <property type="molecule type" value="Genomic_DNA"/>
</dbReference>
<dbReference type="STRING" id="1507870.A0A1V8T2P3"/>
<evidence type="ECO:0000313" key="4">
    <source>
        <dbReference type="EMBL" id="OQO05686.1"/>
    </source>
</evidence>
<feature type="region of interest" description="Disordered" evidence="2">
    <location>
        <begin position="87"/>
        <end position="112"/>
    </location>
</feature>
<evidence type="ECO:0000259" key="3">
    <source>
        <dbReference type="PROSITE" id="PS50048"/>
    </source>
</evidence>
<reference evidence="5" key="1">
    <citation type="submission" date="2017-03" db="EMBL/GenBank/DDBJ databases">
        <title>Genomes of endolithic fungi from Antarctica.</title>
        <authorList>
            <person name="Coleine C."/>
            <person name="Masonjones S."/>
            <person name="Stajich J.E."/>
        </authorList>
    </citation>
    <scope>NUCLEOTIDE SEQUENCE [LARGE SCALE GENOMIC DNA]</scope>
    <source>
        <strain evidence="5">CCFEE 5527</strain>
    </source>
</reference>
<feature type="region of interest" description="Disordered" evidence="2">
    <location>
        <begin position="313"/>
        <end position="353"/>
    </location>
</feature>
<dbReference type="InterPro" id="IPR053187">
    <property type="entry name" value="Notoamide_regulator"/>
</dbReference>
<dbReference type="SUPFAM" id="SSF57701">
    <property type="entry name" value="Zn2/Cys6 DNA-binding domain"/>
    <property type="match status" value="1"/>
</dbReference>
<accession>A0A1V8T2P3</accession>
<dbReference type="GO" id="GO:0008270">
    <property type="term" value="F:zinc ion binding"/>
    <property type="evidence" value="ECO:0007669"/>
    <property type="project" value="InterPro"/>
</dbReference>
<comment type="caution">
    <text evidence="4">The sequence shown here is derived from an EMBL/GenBank/DDBJ whole genome shotgun (WGS) entry which is preliminary data.</text>
</comment>
<evidence type="ECO:0000256" key="2">
    <source>
        <dbReference type="SAM" id="MobiDB-lite"/>
    </source>
</evidence>
<dbReference type="PROSITE" id="PS00463">
    <property type="entry name" value="ZN2_CY6_FUNGAL_1"/>
    <property type="match status" value="1"/>
</dbReference>
<dbReference type="SMART" id="SM00066">
    <property type="entry name" value="GAL4"/>
    <property type="match status" value="1"/>
</dbReference>
<dbReference type="PANTHER" id="PTHR47256">
    <property type="entry name" value="ZN(II)2CYS6 TRANSCRIPTION FACTOR (EUROFUNG)-RELATED"/>
    <property type="match status" value="1"/>
</dbReference>
<evidence type="ECO:0000256" key="1">
    <source>
        <dbReference type="ARBA" id="ARBA00023242"/>
    </source>
</evidence>
<gene>
    <name evidence="4" type="ORF">B0A48_09779</name>
</gene>
<keyword evidence="5" id="KW-1185">Reference proteome</keyword>
<feature type="compositionally biased region" description="Acidic residues" evidence="2">
    <location>
        <begin position="222"/>
        <end position="239"/>
    </location>
</feature>
<dbReference type="CDD" id="cd00067">
    <property type="entry name" value="GAL4"/>
    <property type="match status" value="1"/>
</dbReference>
<dbReference type="InParanoid" id="A0A1V8T2P3"/>
<dbReference type="Gene3D" id="4.10.240.10">
    <property type="entry name" value="Zn(2)-C6 fungal-type DNA-binding domain"/>
    <property type="match status" value="1"/>
</dbReference>
<dbReference type="PANTHER" id="PTHR47256:SF1">
    <property type="entry name" value="ZN(II)2CYS6 TRANSCRIPTION FACTOR (EUROFUNG)"/>
    <property type="match status" value="1"/>
</dbReference>
<dbReference type="OrthoDB" id="10261408at2759"/>
<dbReference type="AlphaFoldDB" id="A0A1V8T2P3"/>
<feature type="compositionally biased region" description="Low complexity" evidence="2">
    <location>
        <begin position="314"/>
        <end position="329"/>
    </location>
</feature>
<dbReference type="InterPro" id="IPR036864">
    <property type="entry name" value="Zn2-C6_fun-type_DNA-bd_sf"/>
</dbReference>
<keyword evidence="1" id="KW-0539">Nucleus</keyword>
<dbReference type="PROSITE" id="PS50048">
    <property type="entry name" value="ZN2_CY6_FUNGAL_2"/>
    <property type="match status" value="1"/>
</dbReference>